<dbReference type="InterPro" id="IPR001387">
    <property type="entry name" value="Cro/C1-type_HTH"/>
</dbReference>
<dbReference type="EMBL" id="PXZH01000007">
    <property type="protein sequence ID" value="RST88671.1"/>
    <property type="molecule type" value="Genomic_DNA"/>
</dbReference>
<gene>
    <name evidence="2" type="ORF">C7P63_09800</name>
</gene>
<comment type="caution">
    <text evidence="2">The sequence shown here is derived from an EMBL/GenBank/DDBJ whole genome shotgun (WGS) entry which is preliminary data.</text>
</comment>
<proteinExistence type="predicted"/>
<sequence length="291" mass="35379">MEKFGKEIKKIREDKGIFQKSLYQDLVSRQYGRKIEIGENTPNTILFFNILDRLDMSIEEFTYIFNNYSFYSKENMRYKISIAYNNKNSRSLKNIYTTNIFPPDERYMFLKCLAHILYFDLTGQHIDSNKYYNEVNFVKDYLFNRNTWYISEINDYTACFHIFEDEANMYLLPKCLKQLKKYSKYKTYKLMMTNLLTNFLFDTLENKREINLSLIIKELETIYYECLYDDFLCKFQCKFALNCYEFFIKSNTKVVKELEYTISTLKFLNYTDKSDEMEDLLSNLEKIYLKK</sequence>
<dbReference type="RefSeq" id="WP_125943976.1">
    <property type="nucleotide sequence ID" value="NZ_PXZH01000007.1"/>
</dbReference>
<dbReference type="PANTHER" id="PTHR37038">
    <property type="entry name" value="TRANSCRIPTIONAL REGULATOR-RELATED"/>
    <property type="match status" value="1"/>
</dbReference>
<dbReference type="InterPro" id="IPR010057">
    <property type="entry name" value="Transcription_activator_Rgg_C"/>
</dbReference>
<dbReference type="InterPro" id="IPR010982">
    <property type="entry name" value="Lambda_DNA-bd_dom_sf"/>
</dbReference>
<dbReference type="InterPro" id="IPR053163">
    <property type="entry name" value="HTH-type_regulator_Rgg"/>
</dbReference>
<dbReference type="Gene3D" id="1.10.260.40">
    <property type="entry name" value="lambda repressor-like DNA-binding domains"/>
    <property type="match status" value="1"/>
</dbReference>
<dbReference type="SUPFAM" id="SSF47413">
    <property type="entry name" value="lambda repressor-like DNA-binding domains"/>
    <property type="match status" value="1"/>
</dbReference>
<dbReference type="AlphaFoldDB" id="A0A3R9YW87"/>
<feature type="domain" description="HTH-type transcriptional regulator Rgg C-terminal" evidence="1">
    <location>
        <begin position="107"/>
        <end position="277"/>
    </location>
</feature>
<evidence type="ECO:0000259" key="1">
    <source>
        <dbReference type="Pfam" id="PF21259"/>
    </source>
</evidence>
<dbReference type="NCBIfam" id="TIGR01716">
    <property type="entry name" value="RGG_Cterm"/>
    <property type="match status" value="1"/>
</dbReference>
<dbReference type="GO" id="GO:0003677">
    <property type="term" value="F:DNA binding"/>
    <property type="evidence" value="ECO:0007669"/>
    <property type="project" value="InterPro"/>
</dbReference>
<keyword evidence="3" id="KW-1185">Reference proteome</keyword>
<dbReference type="Pfam" id="PF21259">
    <property type="entry name" value="Rgg_C"/>
    <property type="match status" value="1"/>
</dbReference>
<accession>A0A3R9YW87</accession>
<dbReference type="OrthoDB" id="34624at2"/>
<evidence type="ECO:0000313" key="2">
    <source>
        <dbReference type="EMBL" id="RST88671.1"/>
    </source>
</evidence>
<dbReference type="Proteomes" id="UP000277864">
    <property type="component" value="Unassembled WGS sequence"/>
</dbReference>
<dbReference type="CDD" id="cd00093">
    <property type="entry name" value="HTH_XRE"/>
    <property type="match status" value="1"/>
</dbReference>
<evidence type="ECO:0000313" key="3">
    <source>
        <dbReference type="Proteomes" id="UP000277864"/>
    </source>
</evidence>
<protein>
    <recommendedName>
        <fullName evidence="1">HTH-type transcriptional regulator Rgg C-terminal domain-containing protein</fullName>
    </recommendedName>
</protein>
<name>A0A3R9YW87_9ENTE</name>
<reference evidence="2 3" key="1">
    <citation type="submission" date="2018-03" db="EMBL/GenBank/DDBJ databases">
        <authorList>
            <person name="Gulvik C.A."/>
        </authorList>
    </citation>
    <scope>NUCLEOTIDE SEQUENCE [LARGE SCALE GENOMIC DNA]</scope>
    <source>
        <strain evidence="2 3">JCM 31581</strain>
    </source>
</reference>
<organism evidence="2 3">
    <name type="scientific">Vagococcus humatus</name>
    <dbReference type="NCBI Taxonomy" id="1889241"/>
    <lineage>
        <taxon>Bacteria</taxon>
        <taxon>Bacillati</taxon>
        <taxon>Bacillota</taxon>
        <taxon>Bacilli</taxon>
        <taxon>Lactobacillales</taxon>
        <taxon>Enterococcaceae</taxon>
        <taxon>Vagococcus</taxon>
    </lineage>
</organism>